<dbReference type="EMBL" id="KV440994">
    <property type="protein sequence ID" value="OAD68753.1"/>
    <property type="molecule type" value="Genomic_DNA"/>
</dbReference>
<comment type="subcellular location">
    <subcellularLocation>
        <location evidence="1">Nucleus</location>
        <location evidence="1">Nucleolus</location>
    </subcellularLocation>
</comment>
<dbReference type="RefSeq" id="XP_018286793.1">
    <property type="nucleotide sequence ID" value="XM_018438727.1"/>
</dbReference>
<dbReference type="GeneID" id="28999633"/>
<evidence type="ECO:0000313" key="7">
    <source>
        <dbReference type="EMBL" id="OAD68753.1"/>
    </source>
</evidence>
<dbReference type="AlphaFoldDB" id="A0A162TPF9"/>
<keyword evidence="5" id="KW-0175">Coiled coil</keyword>
<protein>
    <recommendedName>
        <fullName evidence="3">Ribosome biogenesis protein SLX9</fullName>
    </recommendedName>
</protein>
<dbReference type="GO" id="GO:0005730">
    <property type="term" value="C:nucleolus"/>
    <property type="evidence" value="ECO:0007669"/>
    <property type="project" value="UniProtKB-SubCell"/>
</dbReference>
<proteinExistence type="inferred from homology"/>
<feature type="compositionally biased region" description="Basic and acidic residues" evidence="6">
    <location>
        <begin position="12"/>
        <end position="29"/>
    </location>
</feature>
<evidence type="ECO:0000256" key="4">
    <source>
        <dbReference type="ARBA" id="ARBA00023242"/>
    </source>
</evidence>
<keyword evidence="4" id="KW-0539">Nucleus</keyword>
<comment type="similarity">
    <text evidence="2">Belongs to the SLX9 family.</text>
</comment>
<keyword evidence="8" id="KW-1185">Reference proteome</keyword>
<evidence type="ECO:0000256" key="6">
    <source>
        <dbReference type="SAM" id="MobiDB-lite"/>
    </source>
</evidence>
<evidence type="ECO:0000256" key="1">
    <source>
        <dbReference type="ARBA" id="ARBA00004604"/>
    </source>
</evidence>
<dbReference type="GO" id="GO:0030688">
    <property type="term" value="C:preribosome, small subunit precursor"/>
    <property type="evidence" value="ECO:0007669"/>
    <property type="project" value="InterPro"/>
</dbReference>
<name>A0A162TPF9_PHYB8</name>
<feature type="compositionally biased region" description="Basic residues" evidence="6">
    <location>
        <begin position="1"/>
        <end position="11"/>
    </location>
</feature>
<dbReference type="VEuPathDB" id="FungiDB:PHYBLDRAFT_183176"/>
<evidence type="ECO:0000256" key="2">
    <source>
        <dbReference type="ARBA" id="ARBA00011022"/>
    </source>
</evidence>
<dbReference type="Pfam" id="PF15341">
    <property type="entry name" value="SLX9"/>
    <property type="match status" value="1"/>
</dbReference>
<gene>
    <name evidence="7" type="ORF">PHYBLDRAFT_183176</name>
</gene>
<dbReference type="FunCoup" id="A0A162TPF9">
    <property type="interactions" value="51"/>
</dbReference>
<evidence type="ECO:0000256" key="3">
    <source>
        <dbReference type="ARBA" id="ARBA00021321"/>
    </source>
</evidence>
<dbReference type="PANTHER" id="PTHR31109">
    <property type="entry name" value="PROTEIN FAM207A"/>
    <property type="match status" value="1"/>
</dbReference>
<dbReference type="GO" id="GO:0000462">
    <property type="term" value="P:maturation of SSU-rRNA from tricistronic rRNA transcript (SSU-rRNA, 5.8S rRNA, LSU-rRNA)"/>
    <property type="evidence" value="ECO:0007669"/>
    <property type="project" value="InterPro"/>
</dbReference>
<feature type="coiled-coil region" evidence="5">
    <location>
        <begin position="68"/>
        <end position="95"/>
    </location>
</feature>
<dbReference type="Proteomes" id="UP000077315">
    <property type="component" value="Unassembled WGS sequence"/>
</dbReference>
<dbReference type="STRING" id="763407.A0A162TPF9"/>
<evidence type="ECO:0000256" key="5">
    <source>
        <dbReference type="SAM" id="Coils"/>
    </source>
</evidence>
<accession>A0A162TPF9</accession>
<reference evidence="8" key="1">
    <citation type="submission" date="2015-06" db="EMBL/GenBank/DDBJ databases">
        <title>Expansion of signal transduction pathways in fungi by whole-genome duplication.</title>
        <authorList>
            <consortium name="DOE Joint Genome Institute"/>
            <person name="Corrochano L.M."/>
            <person name="Kuo A."/>
            <person name="Marcet-Houben M."/>
            <person name="Polaino S."/>
            <person name="Salamov A."/>
            <person name="Villalobos J.M."/>
            <person name="Alvarez M.I."/>
            <person name="Avalos J."/>
            <person name="Benito E.P."/>
            <person name="Benoit I."/>
            <person name="Burger G."/>
            <person name="Camino L.P."/>
            <person name="Canovas D."/>
            <person name="Cerda-Olmedo E."/>
            <person name="Cheng J.-F."/>
            <person name="Dominguez A."/>
            <person name="Elias M."/>
            <person name="Eslava A.P."/>
            <person name="Glaser F."/>
            <person name="Grimwood J."/>
            <person name="Gutierrez G."/>
            <person name="Heitman J."/>
            <person name="Henrissat B."/>
            <person name="Iturriaga E.A."/>
            <person name="Lang B.F."/>
            <person name="Lavin J.L."/>
            <person name="Lee S."/>
            <person name="Li W."/>
            <person name="Lindquist E."/>
            <person name="Lopez-Garcia S."/>
            <person name="Luque E.M."/>
            <person name="Marcos A.T."/>
            <person name="Martin J."/>
            <person name="McCluskey K."/>
            <person name="Medina H.R."/>
            <person name="Miralles-Duran A."/>
            <person name="Miyazaki A."/>
            <person name="Munoz-Torres E."/>
            <person name="Oguiza J.A."/>
            <person name="Ohm R."/>
            <person name="Olmedo M."/>
            <person name="Orejas M."/>
            <person name="Ortiz-Castellanos L."/>
            <person name="Pisabarro A.G."/>
            <person name="Rodriguez-Romero J."/>
            <person name="Ruiz-Herrera J."/>
            <person name="Ruiz-Vazquez R."/>
            <person name="Sanz C."/>
            <person name="Schackwitz W."/>
            <person name="Schmutz J."/>
            <person name="Shahriari M."/>
            <person name="Shelest E."/>
            <person name="Silva-Franco F."/>
            <person name="Soanes D."/>
            <person name="Syed K."/>
            <person name="Tagua V.G."/>
            <person name="Talbot N.J."/>
            <person name="Thon M."/>
            <person name="De vries R.P."/>
            <person name="Wiebenga A."/>
            <person name="Yadav J.S."/>
            <person name="Braun E.L."/>
            <person name="Baker S."/>
            <person name="Garre V."/>
            <person name="Horwitz B."/>
            <person name="Torres-Martinez S."/>
            <person name="Idnurm A."/>
            <person name="Herrera-Estrella A."/>
            <person name="Gabaldon T."/>
            <person name="Grigoriev I.V."/>
        </authorList>
    </citation>
    <scope>NUCLEOTIDE SEQUENCE [LARGE SCALE GENOMIC DNA]</scope>
    <source>
        <strain evidence="8">NRRL 1555(-)</strain>
    </source>
</reference>
<dbReference type="PANTHER" id="PTHR31109:SF2">
    <property type="entry name" value="RIBOSOME BIOGENESIS PROTEIN SLX9 HOMOLOG"/>
    <property type="match status" value="1"/>
</dbReference>
<dbReference type="OrthoDB" id="18703at2759"/>
<sequence>MPKAQRTKSKLRSKDSSIRSRKSAVDNKQVIEKPFDNVQITTKESIVEELDNVASKNLKRKIRHDAWLEKLDTSYNAKQQQKKKADKRKNGLKTDLSSFSDILNTIKIEPKIPVQEVEAATAPAPVKPAVLPSTSFKSKKARKKAEMQEILRFQKVMQHSAFQQNPMATIRQHVQNTFANEIA</sequence>
<feature type="region of interest" description="Disordered" evidence="6">
    <location>
        <begin position="1"/>
        <end position="29"/>
    </location>
</feature>
<evidence type="ECO:0000313" key="8">
    <source>
        <dbReference type="Proteomes" id="UP000077315"/>
    </source>
</evidence>
<organism evidence="7 8">
    <name type="scientific">Phycomyces blakesleeanus (strain ATCC 8743b / DSM 1359 / FGSC 10004 / NBRC 33097 / NRRL 1555)</name>
    <dbReference type="NCBI Taxonomy" id="763407"/>
    <lineage>
        <taxon>Eukaryota</taxon>
        <taxon>Fungi</taxon>
        <taxon>Fungi incertae sedis</taxon>
        <taxon>Mucoromycota</taxon>
        <taxon>Mucoromycotina</taxon>
        <taxon>Mucoromycetes</taxon>
        <taxon>Mucorales</taxon>
        <taxon>Phycomycetaceae</taxon>
        <taxon>Phycomyces</taxon>
    </lineage>
</organism>
<dbReference type="InParanoid" id="A0A162TPF9"/>
<dbReference type="InterPro" id="IPR028160">
    <property type="entry name" value="Slx9-like"/>
</dbReference>
<dbReference type="GO" id="GO:0030686">
    <property type="term" value="C:90S preribosome"/>
    <property type="evidence" value="ECO:0007669"/>
    <property type="project" value="InterPro"/>
</dbReference>